<evidence type="ECO:0000313" key="2">
    <source>
        <dbReference type="EMBL" id="MBD8035175.1"/>
    </source>
</evidence>
<reference evidence="2 3" key="1">
    <citation type="submission" date="2020-08" db="EMBL/GenBank/DDBJ databases">
        <title>A Genomic Blueprint of the Chicken Gut Microbiome.</title>
        <authorList>
            <person name="Gilroy R."/>
            <person name="Ravi A."/>
            <person name="Getino M."/>
            <person name="Pursley I."/>
            <person name="Horton D.L."/>
            <person name="Alikhan N.-F."/>
            <person name="Baker D."/>
            <person name="Gharbi K."/>
            <person name="Hall N."/>
            <person name="Watson M."/>
            <person name="Adriaenssens E.M."/>
            <person name="Foster-Nyarko E."/>
            <person name="Jarju S."/>
            <person name="Secka A."/>
            <person name="Antonio M."/>
            <person name="Oren A."/>
            <person name="Chaudhuri R."/>
            <person name="La Ragione R.M."/>
            <person name="Hildebrand F."/>
            <person name="Pallen M.J."/>
        </authorList>
    </citation>
    <scope>NUCLEOTIDE SEQUENCE [LARGE SCALE GENOMIC DNA]</scope>
    <source>
        <strain evidence="2 3">A46</strain>
    </source>
</reference>
<keyword evidence="1" id="KW-0175">Coiled coil</keyword>
<sequence length="71" mass="8318">MWVLAVISVMAVGAIAVITDARNESKRIDVNKLTKEIELEKLRLENYDKETEKMRLELEHSKQLLLEHKQK</sequence>
<dbReference type="EMBL" id="JACSPZ010000001">
    <property type="protein sequence ID" value="MBD8035175.1"/>
    <property type="molecule type" value="Genomic_DNA"/>
</dbReference>
<keyword evidence="3" id="KW-1185">Reference proteome</keyword>
<comment type="caution">
    <text evidence="2">The sequence shown here is derived from an EMBL/GenBank/DDBJ whole genome shotgun (WGS) entry which is preliminary data.</text>
</comment>
<evidence type="ECO:0000313" key="3">
    <source>
        <dbReference type="Proteomes" id="UP000619101"/>
    </source>
</evidence>
<evidence type="ECO:0008006" key="4">
    <source>
        <dbReference type="Google" id="ProtNLM"/>
    </source>
</evidence>
<proteinExistence type="predicted"/>
<feature type="coiled-coil region" evidence="1">
    <location>
        <begin position="30"/>
        <end position="64"/>
    </location>
</feature>
<evidence type="ECO:0000256" key="1">
    <source>
        <dbReference type="SAM" id="Coils"/>
    </source>
</evidence>
<gene>
    <name evidence="2" type="ORF">H9635_00395</name>
</gene>
<dbReference type="RefSeq" id="WP_191698167.1">
    <property type="nucleotide sequence ID" value="NZ_JACSPZ010000001.1"/>
</dbReference>
<organism evidence="2 3">
    <name type="scientific">Solibacillus faecavium</name>
    <dbReference type="NCBI Taxonomy" id="2762221"/>
    <lineage>
        <taxon>Bacteria</taxon>
        <taxon>Bacillati</taxon>
        <taxon>Bacillota</taxon>
        <taxon>Bacilli</taxon>
        <taxon>Bacillales</taxon>
        <taxon>Caryophanaceae</taxon>
        <taxon>Solibacillus</taxon>
    </lineage>
</organism>
<accession>A0ABR8XTA5</accession>
<protein>
    <recommendedName>
        <fullName evidence="4">Flagellar capping protein</fullName>
    </recommendedName>
</protein>
<name>A0ABR8XTA5_9BACL</name>
<dbReference type="Proteomes" id="UP000619101">
    <property type="component" value="Unassembled WGS sequence"/>
</dbReference>